<dbReference type="InterPro" id="IPR002686">
    <property type="entry name" value="Transposase_17"/>
</dbReference>
<dbReference type="GO" id="GO:0004803">
    <property type="term" value="F:transposase activity"/>
    <property type="evidence" value="ECO:0007669"/>
    <property type="project" value="InterPro"/>
</dbReference>
<keyword evidence="3" id="KW-1185">Reference proteome</keyword>
<dbReference type="AlphaFoldDB" id="A0A5B9QJ00"/>
<dbReference type="NCBIfam" id="NF033573">
    <property type="entry name" value="transpos_IS200"/>
    <property type="match status" value="1"/>
</dbReference>
<gene>
    <name evidence="2" type="ORF">Pr1d_48960</name>
</gene>
<evidence type="ECO:0000313" key="3">
    <source>
        <dbReference type="Proteomes" id="UP000323917"/>
    </source>
</evidence>
<dbReference type="SUPFAM" id="SSF143422">
    <property type="entry name" value="Transposase IS200-like"/>
    <property type="match status" value="1"/>
</dbReference>
<name>A0A5B9QJ00_9BACT</name>
<dbReference type="RefSeq" id="WP_148075772.1">
    <property type="nucleotide sequence ID" value="NZ_CP042913.1"/>
</dbReference>
<dbReference type="Proteomes" id="UP000323917">
    <property type="component" value="Chromosome"/>
</dbReference>
<dbReference type="PANTHER" id="PTHR33360:SF2">
    <property type="entry name" value="TRANSPOSASE FOR INSERTION SEQUENCE ELEMENT IS200"/>
    <property type="match status" value="1"/>
</dbReference>
<accession>A0A5B9QJ00</accession>
<proteinExistence type="predicted"/>
<dbReference type="GO" id="GO:0003677">
    <property type="term" value="F:DNA binding"/>
    <property type="evidence" value="ECO:0007669"/>
    <property type="project" value="InterPro"/>
</dbReference>
<dbReference type="GO" id="GO:0006313">
    <property type="term" value="P:DNA transposition"/>
    <property type="evidence" value="ECO:0007669"/>
    <property type="project" value="InterPro"/>
</dbReference>
<dbReference type="EMBL" id="CP042913">
    <property type="protein sequence ID" value="QEG37550.1"/>
    <property type="molecule type" value="Genomic_DNA"/>
</dbReference>
<dbReference type="PANTHER" id="PTHR33360">
    <property type="entry name" value="TRANSPOSASE FOR INSERTION SEQUENCE ELEMENT IS200"/>
    <property type="match status" value="1"/>
</dbReference>
<organism evidence="2 3">
    <name type="scientific">Bythopirellula goksoeyrii</name>
    <dbReference type="NCBI Taxonomy" id="1400387"/>
    <lineage>
        <taxon>Bacteria</taxon>
        <taxon>Pseudomonadati</taxon>
        <taxon>Planctomycetota</taxon>
        <taxon>Planctomycetia</taxon>
        <taxon>Pirellulales</taxon>
        <taxon>Lacipirellulaceae</taxon>
        <taxon>Bythopirellula</taxon>
    </lineage>
</organism>
<dbReference type="InterPro" id="IPR036515">
    <property type="entry name" value="Transposase_17_sf"/>
</dbReference>
<dbReference type="OrthoDB" id="9798161at2"/>
<dbReference type="SMART" id="SM01321">
    <property type="entry name" value="Y1_Tnp"/>
    <property type="match status" value="1"/>
</dbReference>
<dbReference type="KEGG" id="bgok:Pr1d_48960"/>
<protein>
    <submittedName>
        <fullName evidence="2">Transposase IS200 like protein</fullName>
    </submittedName>
</protein>
<feature type="domain" description="Transposase IS200-like" evidence="1">
    <location>
        <begin position="5"/>
        <end position="119"/>
    </location>
</feature>
<dbReference type="Gene3D" id="3.30.70.1290">
    <property type="entry name" value="Transposase IS200-like"/>
    <property type="match status" value="1"/>
</dbReference>
<reference evidence="2 3" key="1">
    <citation type="submission" date="2019-08" db="EMBL/GenBank/DDBJ databases">
        <title>Deep-cultivation of Planctomycetes and their phenomic and genomic characterization uncovers novel biology.</title>
        <authorList>
            <person name="Wiegand S."/>
            <person name="Jogler M."/>
            <person name="Boedeker C."/>
            <person name="Pinto D."/>
            <person name="Vollmers J."/>
            <person name="Rivas-Marin E."/>
            <person name="Kohn T."/>
            <person name="Peeters S.H."/>
            <person name="Heuer A."/>
            <person name="Rast P."/>
            <person name="Oberbeckmann S."/>
            <person name="Bunk B."/>
            <person name="Jeske O."/>
            <person name="Meyerdierks A."/>
            <person name="Storesund J.E."/>
            <person name="Kallscheuer N."/>
            <person name="Luecker S."/>
            <person name="Lage O.M."/>
            <person name="Pohl T."/>
            <person name="Merkel B.J."/>
            <person name="Hornburger P."/>
            <person name="Mueller R.-W."/>
            <person name="Bruemmer F."/>
            <person name="Labrenz M."/>
            <person name="Spormann A.M."/>
            <person name="Op den Camp H."/>
            <person name="Overmann J."/>
            <person name="Amann R."/>
            <person name="Jetten M.S.M."/>
            <person name="Mascher T."/>
            <person name="Medema M.H."/>
            <person name="Devos D.P."/>
            <person name="Kaster A.-K."/>
            <person name="Ovreas L."/>
            <person name="Rohde M."/>
            <person name="Galperin M.Y."/>
            <person name="Jogler C."/>
        </authorList>
    </citation>
    <scope>NUCLEOTIDE SEQUENCE [LARGE SCALE GENOMIC DNA]</scope>
    <source>
        <strain evidence="2 3">Pr1d</strain>
    </source>
</reference>
<evidence type="ECO:0000313" key="2">
    <source>
        <dbReference type="EMBL" id="QEG37550.1"/>
    </source>
</evidence>
<evidence type="ECO:0000259" key="1">
    <source>
        <dbReference type="SMART" id="SM01321"/>
    </source>
</evidence>
<sequence>MAQSLSNILLHLVFSTKHRKPWINTEIESELAPYLATTCQTLKCPSHAIGCFDDHIHIACSLARTISVSDLIQELKQDSSKWIKAKGAQYREFSWQNGYGAFSIGQSQLPDLRNYVNNQREHHRRQTFQEEFRCICEKYLVPIDERYVWD</sequence>
<dbReference type="Pfam" id="PF01797">
    <property type="entry name" value="Y1_Tnp"/>
    <property type="match status" value="1"/>
</dbReference>